<dbReference type="Gramene" id="rna-AYBTSS11_LOCUS18523">
    <property type="protein sequence ID" value="CAJ1961056.1"/>
    <property type="gene ID" value="gene-AYBTSS11_LOCUS18523"/>
</dbReference>
<name>A0AA86TC79_9FABA</name>
<dbReference type="AlphaFoldDB" id="A0AA86TC79"/>
<dbReference type="EMBL" id="OY731403">
    <property type="protein sequence ID" value="CAJ1961056.1"/>
    <property type="molecule type" value="Genomic_DNA"/>
</dbReference>
<evidence type="ECO:0000313" key="1">
    <source>
        <dbReference type="EMBL" id="CAJ1961056.1"/>
    </source>
</evidence>
<protein>
    <submittedName>
        <fullName evidence="1">Uncharacterized protein</fullName>
    </submittedName>
</protein>
<keyword evidence="2" id="KW-1185">Reference proteome</keyword>
<accession>A0AA86TC79</accession>
<sequence length="102" mass="11906">MNETRYYLGNEWHDLKLGNNVQEGYQCDFQFVIDKAKVAKELLVRVRSNGSLHWVLQTIRNVLNYARNLPTFSYRFRIEVNATDLQPGSRINISDCQKPESA</sequence>
<gene>
    <name evidence="1" type="ORF">AYBTSS11_LOCUS18523</name>
</gene>
<organism evidence="1 2">
    <name type="scientific">Sphenostylis stenocarpa</name>
    <dbReference type="NCBI Taxonomy" id="92480"/>
    <lineage>
        <taxon>Eukaryota</taxon>
        <taxon>Viridiplantae</taxon>
        <taxon>Streptophyta</taxon>
        <taxon>Embryophyta</taxon>
        <taxon>Tracheophyta</taxon>
        <taxon>Spermatophyta</taxon>
        <taxon>Magnoliopsida</taxon>
        <taxon>eudicotyledons</taxon>
        <taxon>Gunneridae</taxon>
        <taxon>Pentapetalae</taxon>
        <taxon>rosids</taxon>
        <taxon>fabids</taxon>
        <taxon>Fabales</taxon>
        <taxon>Fabaceae</taxon>
        <taxon>Papilionoideae</taxon>
        <taxon>50 kb inversion clade</taxon>
        <taxon>NPAAA clade</taxon>
        <taxon>indigoferoid/millettioid clade</taxon>
        <taxon>Phaseoleae</taxon>
        <taxon>Sphenostylis</taxon>
    </lineage>
</organism>
<proteinExistence type="predicted"/>
<dbReference type="Proteomes" id="UP001189624">
    <property type="component" value="Chromosome 6"/>
</dbReference>
<evidence type="ECO:0000313" key="2">
    <source>
        <dbReference type="Proteomes" id="UP001189624"/>
    </source>
</evidence>
<reference evidence="1" key="1">
    <citation type="submission" date="2023-10" db="EMBL/GenBank/DDBJ databases">
        <authorList>
            <person name="Domelevo Entfellner J.-B."/>
        </authorList>
    </citation>
    <scope>NUCLEOTIDE SEQUENCE</scope>
</reference>